<feature type="region of interest" description="Disordered" evidence="2">
    <location>
        <begin position="129"/>
        <end position="214"/>
    </location>
</feature>
<feature type="compositionally biased region" description="Low complexity" evidence="2">
    <location>
        <begin position="184"/>
        <end position="214"/>
    </location>
</feature>
<feature type="coiled-coil region" evidence="1">
    <location>
        <begin position="48"/>
        <end position="75"/>
    </location>
</feature>
<proteinExistence type="predicted"/>
<dbReference type="RefSeq" id="WP_006364548.1">
    <property type="nucleotide sequence ID" value="NZ_CP046313.1"/>
</dbReference>
<protein>
    <submittedName>
        <fullName evidence="4">Septum formation initiator</fullName>
    </submittedName>
</protein>
<evidence type="ECO:0000256" key="3">
    <source>
        <dbReference type="SAM" id="Phobius"/>
    </source>
</evidence>
<evidence type="ECO:0000313" key="6">
    <source>
        <dbReference type="Proteomes" id="UP000235670"/>
    </source>
</evidence>
<evidence type="ECO:0000313" key="5">
    <source>
        <dbReference type="EMBL" id="QGS07709.1"/>
    </source>
</evidence>
<dbReference type="InterPro" id="IPR007060">
    <property type="entry name" value="FtsL/DivIC"/>
</dbReference>
<dbReference type="EMBL" id="PNGT01000010">
    <property type="protein sequence ID" value="PMC51759.1"/>
    <property type="molecule type" value="Genomic_DNA"/>
</dbReference>
<keyword evidence="3" id="KW-1133">Transmembrane helix</keyword>
<reference evidence="4 6" key="1">
    <citation type="submission" date="2017-09" db="EMBL/GenBank/DDBJ databases">
        <title>Bacterial strain isolated from the female urinary microbiota.</title>
        <authorList>
            <person name="Thomas-White K."/>
            <person name="Kumar N."/>
            <person name="Forster S."/>
            <person name="Putonti C."/>
            <person name="Lawley T."/>
            <person name="Wolfe A.J."/>
        </authorList>
    </citation>
    <scope>NUCLEOTIDE SEQUENCE [LARGE SCALE GENOMIC DNA]</scope>
    <source>
        <strain evidence="4 6">UMB0186</strain>
    </source>
</reference>
<keyword evidence="1" id="KW-0175">Coiled coil</keyword>
<organism evidence="4 6">
    <name type="scientific">Gemella sanguinis</name>
    <dbReference type="NCBI Taxonomy" id="84135"/>
    <lineage>
        <taxon>Bacteria</taxon>
        <taxon>Bacillati</taxon>
        <taxon>Bacillota</taxon>
        <taxon>Bacilli</taxon>
        <taxon>Bacillales</taxon>
        <taxon>Gemellaceae</taxon>
        <taxon>Gemella</taxon>
    </lineage>
</organism>
<keyword evidence="3" id="KW-0472">Membrane</keyword>
<evidence type="ECO:0000256" key="1">
    <source>
        <dbReference type="SAM" id="Coils"/>
    </source>
</evidence>
<feature type="transmembrane region" description="Helical" evidence="3">
    <location>
        <begin position="27"/>
        <end position="48"/>
    </location>
</feature>
<dbReference type="PANTHER" id="PTHR40027:SF1">
    <property type="entry name" value="CELL DIVISION PROTEIN DIVIC"/>
    <property type="match status" value="1"/>
</dbReference>
<feature type="compositionally biased region" description="Acidic residues" evidence="2">
    <location>
        <begin position="166"/>
        <end position="177"/>
    </location>
</feature>
<evidence type="ECO:0000256" key="2">
    <source>
        <dbReference type="SAM" id="MobiDB-lite"/>
    </source>
</evidence>
<dbReference type="GO" id="GO:0051301">
    <property type="term" value="P:cell division"/>
    <property type="evidence" value="ECO:0007669"/>
    <property type="project" value="InterPro"/>
</dbReference>
<gene>
    <name evidence="4" type="ORF">CJ218_07940</name>
    <name evidence="5" type="ORF">FOC50_05245</name>
</gene>
<dbReference type="EMBL" id="CP046313">
    <property type="protein sequence ID" value="QGS07709.1"/>
    <property type="molecule type" value="Genomic_DNA"/>
</dbReference>
<dbReference type="GeneID" id="84802647"/>
<dbReference type="Pfam" id="PF04977">
    <property type="entry name" value="DivIC"/>
    <property type="match status" value="1"/>
</dbReference>
<dbReference type="OrthoDB" id="2991180at2"/>
<dbReference type="AlphaFoldDB" id="A0A2N6SCZ7"/>
<name>A0A2N6SCZ7_9BACL</name>
<dbReference type="Proteomes" id="UP000427636">
    <property type="component" value="Chromosome"/>
</dbReference>
<dbReference type="STRING" id="84135.GCA_001052115_01328"/>
<keyword evidence="7" id="KW-1185">Reference proteome</keyword>
<sequence>MAEHNLDPQFRKDVLKAKAKYRKRRKFIIISVLSLLLVVTLVQTFFYIREKKQINAQLKEQSQQIEKLEKEAKVNDVVIDKLKDPQFITDLVRQEYGLSYGGEIIFSLPQQENFLKNAIEAIMQGNIEKKDDGSGRIDDSKLPGSNKDSKDKKNKDDKSESKSEKTDEESSDEESENTSDKKTSSSNSNRNSTNTKKNSNTNNTQSNTRSNNRG</sequence>
<evidence type="ECO:0000313" key="7">
    <source>
        <dbReference type="Proteomes" id="UP000427636"/>
    </source>
</evidence>
<keyword evidence="3" id="KW-0812">Transmembrane</keyword>
<feature type="compositionally biased region" description="Basic and acidic residues" evidence="2">
    <location>
        <begin position="129"/>
        <end position="165"/>
    </location>
</feature>
<dbReference type="Proteomes" id="UP000235670">
    <property type="component" value="Unassembled WGS sequence"/>
</dbReference>
<dbReference type="InterPro" id="IPR039076">
    <property type="entry name" value="DivIC"/>
</dbReference>
<evidence type="ECO:0000313" key="4">
    <source>
        <dbReference type="EMBL" id="PMC51759.1"/>
    </source>
</evidence>
<accession>A0A2N6SCZ7</accession>
<reference evidence="5 7" key="2">
    <citation type="submission" date="2019-11" db="EMBL/GenBank/DDBJ databases">
        <title>FDA dAtabase for Regulatory Grade micrObial Sequences (FDA-ARGOS): Supporting development and validation of Infectious Disease Dx tests.</title>
        <authorList>
            <person name="Turner S."/>
            <person name="Byrd R."/>
            <person name="Tallon L."/>
            <person name="Sadzewicz L."/>
            <person name="Vavikolanu K."/>
            <person name="Mehta A."/>
            <person name="Aluvathingal J."/>
            <person name="Nadendla S."/>
            <person name="Myers T."/>
            <person name="Yan Y."/>
            <person name="Sichtig H."/>
        </authorList>
    </citation>
    <scope>NUCLEOTIDE SEQUENCE [LARGE SCALE GENOMIC DNA]</scope>
    <source>
        <strain evidence="5 7">FDAARGOS_742</strain>
    </source>
</reference>
<dbReference type="PANTHER" id="PTHR40027">
    <property type="entry name" value="CELL DIVISION PROTEIN DIVIC"/>
    <property type="match status" value="1"/>
</dbReference>